<feature type="compositionally biased region" description="Polar residues" evidence="1">
    <location>
        <begin position="685"/>
        <end position="695"/>
    </location>
</feature>
<feature type="compositionally biased region" description="Basic and acidic residues" evidence="1">
    <location>
        <begin position="652"/>
        <end position="669"/>
    </location>
</feature>
<feature type="region of interest" description="Disordered" evidence="1">
    <location>
        <begin position="1"/>
        <end position="21"/>
    </location>
</feature>
<name>A0A8T1Z139_9BRAS</name>
<dbReference type="InterPro" id="IPR005048">
    <property type="entry name" value="DUF287"/>
</dbReference>
<sequence>MGRDGTGTGIPEIPEIPEIPSKQRSGVSALSYHYLLRNQWLSTKRTFPVTSSIPPDKFQGLIDQIEKCVDVGKESLTHETTQNAESSLANKLKQREDETENCVGFGRGGIFTKETAQNVEADVAKRLKRREVDTEIAYKALDELRQSLANNDILLKEKTMATIRLMEKLDGGQTSRDFGNLGDIVSMETTLLVKETVESAGRATKQYILNKSSQNLEFRNKIIMIADKLYKWMCKLTNSPEKDITDLDEAAVIVTIAALAPIALVIVHIDPVSLCSSMYESVSNMLSSLPGENACKLYDQDWWWFFLECLKGDSFYLGMQHITFLEHSKSDLLSHLQRLAFESIPNLKNSHLKVVAEANNACPRMCKSHFVDYDLRGFPLERIYKHLDETKEIQSILEPEADEQHLVANIVENADYVDRRVTWNAALRDNQVVCWEDLYDRDVSNREIEMTTKENDKEAQVGRRGQVQKAVPRKKDDRYMNRLKRQLYRRIDQRVAEVGKSLLNPSQSNIEEREEEREQGLGTVGGTDHFAREVLTNVTPMHPSASRSPTIPVIDAGKQKGTREILKCYLINPNGSKDVVAIGVRDPSRLVIHSVPVKPHEVVVTVSEVKIDIPVWEPKDDVEMLSNAVGAYIVWPKDSVLPYEDEDEEDKAEDKDNLYQSDQRNRVVNEENPGTRKRKREKENQSLQPSYSPAFQSLDEPEQTGANQEDDGQLQLHQKPLKVYVRQERVTYFFERLVGNEQVALRTPNQLGNGRKKPYITQGGRKVYSPDRFTFATYE</sequence>
<comment type="caution">
    <text evidence="4">The sequence shown here is derived from an EMBL/GenBank/DDBJ whole genome shotgun (WGS) entry which is preliminary data.</text>
</comment>
<reference evidence="4 5" key="1">
    <citation type="submission" date="2020-12" db="EMBL/GenBank/DDBJ databases">
        <title>Concerted genomic and epigenomic changes stabilize Arabidopsis allopolyploids.</title>
        <authorList>
            <person name="Chen Z."/>
        </authorList>
    </citation>
    <scope>NUCLEOTIDE SEQUENCE [LARGE SCALE GENOMIC DNA]</scope>
    <source>
        <strain evidence="4">Allo738</strain>
        <tissue evidence="4">Leaf</tissue>
    </source>
</reference>
<organism evidence="4 5">
    <name type="scientific">Arabidopsis thaliana x Arabidopsis arenosa</name>
    <dbReference type="NCBI Taxonomy" id="1240361"/>
    <lineage>
        <taxon>Eukaryota</taxon>
        <taxon>Viridiplantae</taxon>
        <taxon>Streptophyta</taxon>
        <taxon>Embryophyta</taxon>
        <taxon>Tracheophyta</taxon>
        <taxon>Spermatophyta</taxon>
        <taxon>Magnoliopsida</taxon>
        <taxon>eudicotyledons</taxon>
        <taxon>Gunneridae</taxon>
        <taxon>Pentapetalae</taxon>
        <taxon>rosids</taxon>
        <taxon>malvids</taxon>
        <taxon>Brassicales</taxon>
        <taxon>Brassicaceae</taxon>
        <taxon>Camelineae</taxon>
        <taxon>Arabidopsis</taxon>
    </lineage>
</organism>
<dbReference type="Pfam" id="PF26133">
    <property type="entry name" value="DUF8039"/>
    <property type="match status" value="1"/>
</dbReference>
<evidence type="ECO:0000313" key="4">
    <source>
        <dbReference type="EMBL" id="KAG7552384.1"/>
    </source>
</evidence>
<feature type="compositionally biased region" description="Low complexity" evidence="1">
    <location>
        <begin position="10"/>
        <end position="20"/>
    </location>
</feature>
<feature type="domain" description="DUF287" evidence="2">
    <location>
        <begin position="393"/>
        <end position="439"/>
    </location>
</feature>
<dbReference type="Proteomes" id="UP000694240">
    <property type="component" value="Chromosome 11"/>
</dbReference>
<evidence type="ECO:0000256" key="1">
    <source>
        <dbReference type="SAM" id="MobiDB-lite"/>
    </source>
</evidence>
<feature type="region of interest" description="Disordered" evidence="1">
    <location>
        <begin position="453"/>
        <end position="472"/>
    </location>
</feature>
<keyword evidence="5" id="KW-1185">Reference proteome</keyword>
<dbReference type="InterPro" id="IPR058352">
    <property type="entry name" value="DUF8039"/>
</dbReference>
<dbReference type="AlphaFoldDB" id="A0A8T1Z139"/>
<gene>
    <name evidence="4" type="ORF">ISN45_Aa06g029850</name>
</gene>
<evidence type="ECO:0000259" key="2">
    <source>
        <dbReference type="Pfam" id="PF03384"/>
    </source>
</evidence>
<dbReference type="EMBL" id="JAEFBK010000011">
    <property type="protein sequence ID" value="KAG7552384.1"/>
    <property type="molecule type" value="Genomic_DNA"/>
</dbReference>
<feature type="region of interest" description="Disordered" evidence="1">
    <location>
        <begin position="502"/>
        <end position="525"/>
    </location>
</feature>
<evidence type="ECO:0000259" key="3">
    <source>
        <dbReference type="Pfam" id="PF26133"/>
    </source>
</evidence>
<dbReference type="Pfam" id="PF03384">
    <property type="entry name" value="DUF287"/>
    <property type="match status" value="1"/>
</dbReference>
<protein>
    <submittedName>
        <fullName evidence="4">Uncharacterized protein</fullName>
    </submittedName>
</protein>
<feature type="domain" description="DUF8039" evidence="3">
    <location>
        <begin position="563"/>
        <end position="640"/>
    </location>
</feature>
<accession>A0A8T1Z139</accession>
<evidence type="ECO:0000313" key="5">
    <source>
        <dbReference type="Proteomes" id="UP000694240"/>
    </source>
</evidence>
<feature type="region of interest" description="Disordered" evidence="1">
    <location>
        <begin position="644"/>
        <end position="715"/>
    </location>
</feature>
<proteinExistence type="predicted"/>